<accession>A0A2A2TA83</accession>
<dbReference type="OrthoDB" id="516128at2"/>
<dbReference type="AlphaFoldDB" id="A0A2A2TA83"/>
<keyword evidence="2" id="KW-1185">Reference proteome</keyword>
<evidence type="ECO:0000313" key="1">
    <source>
        <dbReference type="EMBL" id="PAX46858.1"/>
    </source>
</evidence>
<feature type="non-terminal residue" evidence="1">
    <location>
        <position position="87"/>
    </location>
</feature>
<dbReference type="Proteomes" id="UP000218238">
    <property type="component" value="Unassembled WGS sequence"/>
</dbReference>
<organism evidence="1 2">
    <name type="scientific">Brunnivagina elsteri CCALA 953</name>
    <dbReference type="NCBI Taxonomy" id="987040"/>
    <lineage>
        <taxon>Bacteria</taxon>
        <taxon>Bacillati</taxon>
        <taxon>Cyanobacteriota</taxon>
        <taxon>Cyanophyceae</taxon>
        <taxon>Nostocales</taxon>
        <taxon>Calotrichaceae</taxon>
        <taxon>Brunnivagina</taxon>
    </lineage>
</organism>
<protein>
    <submittedName>
        <fullName evidence="1">Uncharacterized protein</fullName>
    </submittedName>
</protein>
<proteinExistence type="predicted"/>
<evidence type="ECO:0000313" key="2">
    <source>
        <dbReference type="Proteomes" id="UP000218238"/>
    </source>
</evidence>
<dbReference type="EMBL" id="NTFS01000607">
    <property type="protein sequence ID" value="PAX46858.1"/>
    <property type="molecule type" value="Genomic_DNA"/>
</dbReference>
<sequence>MKVIKQILFALPVILASLLFIVNPAIAGDIQLKTPTQRVELVSTHPIFATITPRISDKSNPIIDAMGCSCSACVKAKLQLEGKMPLS</sequence>
<reference evidence="1 2" key="1">
    <citation type="submission" date="2017-08" db="EMBL/GenBank/DDBJ databases">
        <title>Draft genome sequence of filamentous cyanobacterium Calothrix elsteri CCALA 953.</title>
        <authorList>
            <person name="Gagunashvili A.N."/>
            <person name="Elster J."/>
            <person name="Andresson O.S."/>
        </authorList>
    </citation>
    <scope>NUCLEOTIDE SEQUENCE [LARGE SCALE GENOMIC DNA]</scope>
    <source>
        <strain evidence="1 2">CCALA 953</strain>
    </source>
</reference>
<gene>
    <name evidence="1" type="ORF">CK510_29000</name>
</gene>
<name>A0A2A2TA83_9CYAN</name>
<comment type="caution">
    <text evidence="1">The sequence shown here is derived from an EMBL/GenBank/DDBJ whole genome shotgun (WGS) entry which is preliminary data.</text>
</comment>